<proteinExistence type="predicted"/>
<name>A0ABQ9Z9L8_9CRUS</name>
<sequence>MFYCSISWKAIVYHYTYVYTADSRPKESKFELDTCESYFLGVGATKSNKSSEGSERVMPDDITTNFHIRNYSASCSFSRKR</sequence>
<protein>
    <submittedName>
        <fullName evidence="1">Uncharacterized protein</fullName>
    </submittedName>
</protein>
<accession>A0ABQ9Z9L8</accession>
<reference evidence="1 2" key="1">
    <citation type="journal article" date="2023" name="Nucleic Acids Res.">
        <title>The hologenome of Daphnia magna reveals possible DNA methylation and microbiome-mediated evolution of the host genome.</title>
        <authorList>
            <person name="Chaturvedi A."/>
            <person name="Li X."/>
            <person name="Dhandapani V."/>
            <person name="Marshall H."/>
            <person name="Kissane S."/>
            <person name="Cuenca-Cambronero M."/>
            <person name="Asole G."/>
            <person name="Calvet F."/>
            <person name="Ruiz-Romero M."/>
            <person name="Marangio P."/>
            <person name="Guigo R."/>
            <person name="Rago D."/>
            <person name="Mirbahai L."/>
            <person name="Eastwood N."/>
            <person name="Colbourne J.K."/>
            <person name="Zhou J."/>
            <person name="Mallon E."/>
            <person name="Orsini L."/>
        </authorList>
    </citation>
    <scope>NUCLEOTIDE SEQUENCE [LARGE SCALE GENOMIC DNA]</scope>
    <source>
        <strain evidence="1">LRV0_1</strain>
    </source>
</reference>
<keyword evidence="2" id="KW-1185">Reference proteome</keyword>
<gene>
    <name evidence="1" type="ORF">OUZ56_018716</name>
</gene>
<evidence type="ECO:0000313" key="1">
    <source>
        <dbReference type="EMBL" id="KAK4009582.1"/>
    </source>
</evidence>
<comment type="caution">
    <text evidence="1">The sequence shown here is derived from an EMBL/GenBank/DDBJ whole genome shotgun (WGS) entry which is preliminary data.</text>
</comment>
<dbReference type="Proteomes" id="UP001234178">
    <property type="component" value="Unassembled WGS sequence"/>
</dbReference>
<organism evidence="1 2">
    <name type="scientific">Daphnia magna</name>
    <dbReference type="NCBI Taxonomy" id="35525"/>
    <lineage>
        <taxon>Eukaryota</taxon>
        <taxon>Metazoa</taxon>
        <taxon>Ecdysozoa</taxon>
        <taxon>Arthropoda</taxon>
        <taxon>Crustacea</taxon>
        <taxon>Branchiopoda</taxon>
        <taxon>Diplostraca</taxon>
        <taxon>Cladocera</taxon>
        <taxon>Anomopoda</taxon>
        <taxon>Daphniidae</taxon>
        <taxon>Daphnia</taxon>
    </lineage>
</organism>
<evidence type="ECO:0000313" key="2">
    <source>
        <dbReference type="Proteomes" id="UP001234178"/>
    </source>
</evidence>
<dbReference type="EMBL" id="JAOYFB010000003">
    <property type="protein sequence ID" value="KAK4009582.1"/>
    <property type="molecule type" value="Genomic_DNA"/>
</dbReference>